<dbReference type="FunFam" id="2.40.30.10:FF:000006">
    <property type="entry name" value="Elongation factor G"/>
    <property type="match status" value="1"/>
</dbReference>
<keyword evidence="5 8" id="KW-0251">Elongation factor</keyword>
<dbReference type="CDD" id="cd16262">
    <property type="entry name" value="EFG_III"/>
    <property type="match status" value="1"/>
</dbReference>
<dbReference type="Proteomes" id="UP000196365">
    <property type="component" value="Unassembled WGS sequence"/>
</dbReference>
<dbReference type="Gene3D" id="3.40.50.300">
    <property type="entry name" value="P-loop containing nucleotide triphosphate hydrolases"/>
    <property type="match status" value="1"/>
</dbReference>
<evidence type="ECO:0000256" key="7">
    <source>
        <dbReference type="ARBA" id="ARBA00023134"/>
    </source>
</evidence>
<comment type="subcellular location">
    <subcellularLocation>
        <location evidence="8">Cytoplasm</location>
    </subcellularLocation>
</comment>
<dbReference type="GO" id="GO:0003746">
    <property type="term" value="F:translation elongation factor activity"/>
    <property type="evidence" value="ECO:0007669"/>
    <property type="project" value="UniProtKB-UniRule"/>
</dbReference>
<dbReference type="Gene3D" id="3.30.70.870">
    <property type="entry name" value="Elongation Factor G (Translational Gtpase), domain 3"/>
    <property type="match status" value="1"/>
</dbReference>
<dbReference type="NCBIfam" id="TIGR00231">
    <property type="entry name" value="small_GTP"/>
    <property type="match status" value="1"/>
</dbReference>
<dbReference type="InterPro" id="IPR027417">
    <property type="entry name" value="P-loop_NTPase"/>
</dbReference>
<accession>A0A1T4PUF3</accession>
<dbReference type="InterPro" id="IPR014721">
    <property type="entry name" value="Ribsml_uS5_D2-typ_fold_subgr"/>
</dbReference>
<dbReference type="FunFam" id="3.30.70.240:FF:000001">
    <property type="entry name" value="Elongation factor G"/>
    <property type="match status" value="1"/>
</dbReference>
<reference evidence="11 12" key="1">
    <citation type="submission" date="2017-02" db="EMBL/GenBank/DDBJ databases">
        <authorList>
            <person name="Peterson S.W."/>
        </authorList>
    </citation>
    <scope>NUCLEOTIDE SEQUENCE [LARGE SCALE GENOMIC DNA]</scope>
    <source>
        <strain evidence="11 12">DSM 15102</strain>
    </source>
</reference>
<evidence type="ECO:0000256" key="3">
    <source>
        <dbReference type="ARBA" id="ARBA00022490"/>
    </source>
</evidence>
<dbReference type="InterPro" id="IPR020568">
    <property type="entry name" value="Ribosomal_Su5_D2-typ_SF"/>
</dbReference>
<protein>
    <recommendedName>
        <fullName evidence="2 8">Elongation factor G</fullName>
        <shortName evidence="8">EF-G</shortName>
    </recommendedName>
</protein>
<dbReference type="PANTHER" id="PTHR43261">
    <property type="entry name" value="TRANSLATION ELONGATION FACTOR G-RELATED"/>
    <property type="match status" value="1"/>
</dbReference>
<dbReference type="InterPro" id="IPR035649">
    <property type="entry name" value="EFG_V"/>
</dbReference>
<dbReference type="HAMAP" id="MF_00054_B">
    <property type="entry name" value="EF_G_EF_2_B"/>
    <property type="match status" value="1"/>
</dbReference>
<dbReference type="InterPro" id="IPR041095">
    <property type="entry name" value="EFG_II"/>
</dbReference>
<sequence>MPRQFSLERTRNIGIMAHIDAGKTTATERILYYTGRIHKIGETHEGAATMDWMEQEQERGITITSAATTAQWKDHRINIIDTPGHVDFTVEVERSLRVLDGSVAILDAQSGVEPQTETVWRQATTYGVPRIVFVNKMDKMGANFLYSVDTLHDRLQANAHAIQLPIGAEDDFRGIIDLVKMKAYIYKDDLGTRIDEEEIPAEYQEKTEEYRTKLLEAVAETDEDFMMKYLEGEEISEEELKAAIRKATLNVEFFPVLCGSAFKNKGIQLLLDAVVDYLPSPVDVPSIKGVNPDTQEEDERHPSDEEPFSALAFKVMSDPYVGRLTFFRVYSGILHSGSYVLNSTKGKRERVGRILQMHSNHREEISEVYAGDIAAAIGLKDTTTGDTLCDENHKIILESMEFPEPVISVAIEPKTKAGQEKMGIALQKLAEEDPTFRTHTDEETGQTIISGMGELHLDIIVDRLLREFKVEANVGKPQVAYKETIKKTAKAEVKYARQSGGRGQYGHVLIQLEPQEPGKGYEFVNKITGGVIPKEYIEPVNQGIREAMENGVVAGYPVLDIKVILYDGSYHEVDSSEMAFKIAGSMAFKEGMKKADPVLLEPVFKVEVVVPEEYMGDVIGDINARRGKIEGMEPRAGAQVIRGYVPLSEMFGYATDLRSKTQGRGSYTMQFDHYEEVPKNIAQEIIDGKAK</sequence>
<dbReference type="Pfam" id="PF14492">
    <property type="entry name" value="EFG_III"/>
    <property type="match status" value="1"/>
</dbReference>
<dbReference type="SMART" id="SM00889">
    <property type="entry name" value="EFG_IV"/>
    <property type="match status" value="1"/>
</dbReference>
<comment type="function">
    <text evidence="8">Catalyzes the GTP-dependent ribosomal translocation step during translation elongation. During this step, the ribosome changes from the pre-translocational (PRE) to the post-translocational (POST) state as the newly formed A-site-bound peptidyl-tRNA and P-site-bound deacylated tRNA move to the P and E sites, respectively. Catalyzes the coordinated movement of the two tRNA molecules, the mRNA and conformational changes in the ribosome.</text>
</comment>
<dbReference type="SUPFAM" id="SSF54980">
    <property type="entry name" value="EF-G C-terminal domain-like"/>
    <property type="match status" value="2"/>
</dbReference>
<dbReference type="InterPro" id="IPR005517">
    <property type="entry name" value="Transl_elong_EFG/EF2_IV"/>
</dbReference>
<dbReference type="NCBIfam" id="NF009379">
    <property type="entry name" value="PRK12740.1-3"/>
    <property type="match status" value="1"/>
</dbReference>
<dbReference type="Pfam" id="PF00679">
    <property type="entry name" value="EFG_C"/>
    <property type="match status" value="1"/>
</dbReference>
<feature type="binding site" evidence="8">
    <location>
        <begin position="81"/>
        <end position="85"/>
    </location>
    <ligand>
        <name>GTP</name>
        <dbReference type="ChEBI" id="CHEBI:37565"/>
    </ligand>
</feature>
<dbReference type="PRINTS" id="PR00315">
    <property type="entry name" value="ELONGATNFCT"/>
</dbReference>
<dbReference type="NCBIfam" id="NF009891">
    <property type="entry name" value="PRK13351.1-1"/>
    <property type="match status" value="1"/>
</dbReference>
<dbReference type="InterPro" id="IPR004161">
    <property type="entry name" value="EFTu-like_2"/>
</dbReference>
<dbReference type="InterPro" id="IPR035647">
    <property type="entry name" value="EFG_III/V"/>
</dbReference>
<dbReference type="FunFam" id="3.40.50.300:FF:000029">
    <property type="entry name" value="Elongation factor G"/>
    <property type="match status" value="1"/>
</dbReference>
<evidence type="ECO:0000256" key="4">
    <source>
        <dbReference type="ARBA" id="ARBA00022741"/>
    </source>
</evidence>
<dbReference type="InterPro" id="IPR009000">
    <property type="entry name" value="Transl_B-barrel_sf"/>
</dbReference>
<dbReference type="PROSITE" id="PS51722">
    <property type="entry name" value="G_TR_2"/>
    <property type="match status" value="1"/>
</dbReference>
<dbReference type="FunFam" id="3.30.70.870:FF:000001">
    <property type="entry name" value="Elongation factor G"/>
    <property type="match status" value="1"/>
</dbReference>
<feature type="binding site" evidence="8">
    <location>
        <begin position="135"/>
        <end position="138"/>
    </location>
    <ligand>
        <name>GTP</name>
        <dbReference type="ChEBI" id="CHEBI:37565"/>
    </ligand>
</feature>
<evidence type="ECO:0000259" key="10">
    <source>
        <dbReference type="PROSITE" id="PS51722"/>
    </source>
</evidence>
<evidence type="ECO:0000256" key="5">
    <source>
        <dbReference type="ARBA" id="ARBA00022768"/>
    </source>
</evidence>
<dbReference type="FunFam" id="3.30.230.10:FF:000003">
    <property type="entry name" value="Elongation factor G"/>
    <property type="match status" value="1"/>
</dbReference>
<dbReference type="Pfam" id="PF03764">
    <property type="entry name" value="EFG_IV"/>
    <property type="match status" value="1"/>
</dbReference>
<dbReference type="GO" id="GO:0005525">
    <property type="term" value="F:GTP binding"/>
    <property type="evidence" value="ECO:0007669"/>
    <property type="project" value="UniProtKB-UniRule"/>
</dbReference>
<dbReference type="InterPro" id="IPR004540">
    <property type="entry name" value="Transl_elong_EFG/EF2"/>
</dbReference>
<dbReference type="SMART" id="SM00838">
    <property type="entry name" value="EFG_C"/>
    <property type="match status" value="1"/>
</dbReference>
<dbReference type="InterPro" id="IPR005225">
    <property type="entry name" value="Small_GTP-bd"/>
</dbReference>
<evidence type="ECO:0000256" key="2">
    <source>
        <dbReference type="ARBA" id="ARBA00017872"/>
    </source>
</evidence>
<dbReference type="CDD" id="cd01886">
    <property type="entry name" value="EF-G"/>
    <property type="match status" value="1"/>
</dbReference>
<feature type="region of interest" description="Disordered" evidence="9">
    <location>
        <begin position="286"/>
        <end position="305"/>
    </location>
</feature>
<dbReference type="NCBIfam" id="TIGR00484">
    <property type="entry name" value="EF-G"/>
    <property type="match status" value="1"/>
</dbReference>
<dbReference type="CDD" id="cd01434">
    <property type="entry name" value="EFG_mtEFG1_IV"/>
    <property type="match status" value="1"/>
</dbReference>
<keyword evidence="3 8" id="KW-0963">Cytoplasm</keyword>
<dbReference type="GO" id="GO:0005737">
    <property type="term" value="C:cytoplasm"/>
    <property type="evidence" value="ECO:0007669"/>
    <property type="project" value="UniProtKB-SubCell"/>
</dbReference>
<evidence type="ECO:0000256" key="1">
    <source>
        <dbReference type="ARBA" id="ARBA00005870"/>
    </source>
</evidence>
<dbReference type="SUPFAM" id="SSF50447">
    <property type="entry name" value="Translation proteins"/>
    <property type="match status" value="1"/>
</dbReference>
<dbReference type="SUPFAM" id="SSF52540">
    <property type="entry name" value="P-loop containing nucleoside triphosphate hydrolases"/>
    <property type="match status" value="1"/>
</dbReference>
<dbReference type="NCBIfam" id="NF009381">
    <property type="entry name" value="PRK12740.1-5"/>
    <property type="match status" value="1"/>
</dbReference>
<dbReference type="InterPro" id="IPR000640">
    <property type="entry name" value="EFG_V-like"/>
</dbReference>
<dbReference type="Gene3D" id="3.30.230.10">
    <property type="match status" value="1"/>
</dbReference>
<dbReference type="Gene3D" id="3.30.70.240">
    <property type="match status" value="1"/>
</dbReference>
<dbReference type="OrthoDB" id="9804431at2"/>
<dbReference type="InterPro" id="IPR000795">
    <property type="entry name" value="T_Tr_GTP-bd_dom"/>
</dbReference>
<feature type="domain" description="Tr-type G" evidence="10">
    <location>
        <begin position="8"/>
        <end position="282"/>
    </location>
</feature>
<dbReference type="SUPFAM" id="SSF54211">
    <property type="entry name" value="Ribosomal protein S5 domain 2-like"/>
    <property type="match status" value="1"/>
</dbReference>
<dbReference type="InterPro" id="IPR009022">
    <property type="entry name" value="EFG_III"/>
</dbReference>
<dbReference type="CDD" id="cd03713">
    <property type="entry name" value="EFG_mtEFG_C"/>
    <property type="match status" value="1"/>
</dbReference>
<dbReference type="GO" id="GO:0032790">
    <property type="term" value="P:ribosome disassembly"/>
    <property type="evidence" value="ECO:0007669"/>
    <property type="project" value="TreeGrafter"/>
</dbReference>
<evidence type="ECO:0000256" key="8">
    <source>
        <dbReference type="HAMAP-Rule" id="MF_00054"/>
    </source>
</evidence>
<dbReference type="PANTHER" id="PTHR43261:SF1">
    <property type="entry name" value="RIBOSOME-RELEASING FACTOR 2, MITOCHONDRIAL"/>
    <property type="match status" value="1"/>
</dbReference>
<dbReference type="EMBL" id="FUWV01000021">
    <property type="protein sequence ID" value="SJZ95170.1"/>
    <property type="molecule type" value="Genomic_DNA"/>
</dbReference>
<name>A0A1T4PUF3_9FIRM</name>
<gene>
    <name evidence="8" type="primary">fusA</name>
    <name evidence="11" type="ORF">SAMN02745973_02219</name>
</gene>
<evidence type="ECO:0000256" key="9">
    <source>
        <dbReference type="SAM" id="MobiDB-lite"/>
    </source>
</evidence>
<dbReference type="Pfam" id="PF03144">
    <property type="entry name" value="GTP_EFTU_D2"/>
    <property type="match status" value="1"/>
</dbReference>
<dbReference type="InterPro" id="IPR031157">
    <property type="entry name" value="G_TR_CS"/>
</dbReference>
<dbReference type="RefSeq" id="WP_087679540.1">
    <property type="nucleotide sequence ID" value="NZ_FUWV01000021.1"/>
</dbReference>
<comment type="similarity">
    <text evidence="1 8">Belongs to the TRAFAC class translation factor GTPase superfamily. Classic translation factor GTPase family. EF-G/EF-2 subfamily.</text>
</comment>
<dbReference type="GO" id="GO:0003924">
    <property type="term" value="F:GTPase activity"/>
    <property type="evidence" value="ECO:0007669"/>
    <property type="project" value="InterPro"/>
</dbReference>
<dbReference type="InterPro" id="IPR047872">
    <property type="entry name" value="EFG_IV"/>
</dbReference>
<keyword evidence="12" id="KW-1185">Reference proteome</keyword>
<proteinExistence type="inferred from homology"/>
<evidence type="ECO:0000313" key="11">
    <source>
        <dbReference type="EMBL" id="SJZ95170.1"/>
    </source>
</evidence>
<dbReference type="PROSITE" id="PS00301">
    <property type="entry name" value="G_TR_1"/>
    <property type="match status" value="1"/>
</dbReference>
<keyword evidence="7 8" id="KW-0342">GTP-binding</keyword>
<feature type="binding site" evidence="8">
    <location>
        <begin position="17"/>
        <end position="24"/>
    </location>
    <ligand>
        <name>GTP</name>
        <dbReference type="ChEBI" id="CHEBI:37565"/>
    </ligand>
</feature>
<keyword evidence="4 8" id="KW-0547">Nucleotide-binding</keyword>
<evidence type="ECO:0000313" key="12">
    <source>
        <dbReference type="Proteomes" id="UP000196365"/>
    </source>
</evidence>
<dbReference type="Pfam" id="PF00009">
    <property type="entry name" value="GTP_EFTU"/>
    <property type="match status" value="1"/>
</dbReference>
<dbReference type="CDD" id="cd04088">
    <property type="entry name" value="EFG_mtEFG_II"/>
    <property type="match status" value="1"/>
</dbReference>
<dbReference type="AlphaFoldDB" id="A0A1T4PUF3"/>
<evidence type="ECO:0000256" key="6">
    <source>
        <dbReference type="ARBA" id="ARBA00022917"/>
    </source>
</evidence>
<organism evidence="11 12">
    <name type="scientific">Garciella nitratireducens DSM 15102</name>
    <dbReference type="NCBI Taxonomy" id="1121911"/>
    <lineage>
        <taxon>Bacteria</taxon>
        <taxon>Bacillati</taxon>
        <taxon>Bacillota</taxon>
        <taxon>Clostridia</taxon>
        <taxon>Eubacteriales</taxon>
        <taxon>Eubacteriaceae</taxon>
        <taxon>Garciella</taxon>
    </lineage>
</organism>
<keyword evidence="6 8" id="KW-0648">Protein biosynthesis</keyword>
<dbReference type="Gene3D" id="2.40.30.10">
    <property type="entry name" value="Translation factors"/>
    <property type="match status" value="1"/>
</dbReference>